<sequence>MLKNSILKTYIFILFLFINAVSAQQTNNELSFNEYLGMVKKFHPLVKIADLKISDAQANLLMARGAFDPKIEADFSNKEFNDKTYYSLFNGGFKIPTWYGIEVKGGFESTDGLYVNPQNSTPTDGLTYAGISVPVLQGFLINQRMADLKKAKININLSNAERNLQAIQVLHSASIAYFNWKKSYDEFKLYETYLKNAEIRFKGIRTLVEQGDKAAIDSVEAGITFKNRLLNKEDALLKLTKSRLELSNYLWTTNSIPIELEEQMFPEEKLFSNIQDYLKTDELNLVDFSIENHPKINAINYKINMLEIDRKLKSNQLLPKIDIGYNYINTPNQFQEFQFQNYKLGVNFAFPLFLRKERGSLKLTKQKIESEKFAISFEKEQINNKIASQKAELISLKKQGTIISELVNDNTTLLNSEERLFEMGESSLFLINTRENNLVLAQLSKISIENKFFISNVDLYKTIANPN</sequence>
<evidence type="ECO:0000256" key="7">
    <source>
        <dbReference type="ARBA" id="ARBA00023237"/>
    </source>
</evidence>
<keyword evidence="8" id="KW-0732">Signal</keyword>
<keyword evidence="10" id="KW-1185">Reference proteome</keyword>
<organism evidence="9 10">
    <name type="scientific">Flavobacterium urocaniciphilum</name>
    <dbReference type="NCBI Taxonomy" id="1299341"/>
    <lineage>
        <taxon>Bacteria</taxon>
        <taxon>Pseudomonadati</taxon>
        <taxon>Bacteroidota</taxon>
        <taxon>Flavobacteriia</taxon>
        <taxon>Flavobacteriales</taxon>
        <taxon>Flavobacteriaceae</taxon>
        <taxon>Flavobacterium</taxon>
    </lineage>
</organism>
<feature type="chain" id="PRO_5011703586" evidence="8">
    <location>
        <begin position="24"/>
        <end position="467"/>
    </location>
</feature>
<reference evidence="9 10" key="1">
    <citation type="submission" date="2016-10" db="EMBL/GenBank/DDBJ databases">
        <authorList>
            <person name="de Groot N.N."/>
        </authorList>
    </citation>
    <scope>NUCLEOTIDE SEQUENCE [LARGE SCALE GENOMIC DNA]</scope>
    <source>
        <strain evidence="9 10">DSM 27078</strain>
    </source>
</reference>
<evidence type="ECO:0000256" key="6">
    <source>
        <dbReference type="ARBA" id="ARBA00023136"/>
    </source>
</evidence>
<dbReference type="GO" id="GO:0015288">
    <property type="term" value="F:porin activity"/>
    <property type="evidence" value="ECO:0007669"/>
    <property type="project" value="TreeGrafter"/>
</dbReference>
<evidence type="ECO:0000313" key="10">
    <source>
        <dbReference type="Proteomes" id="UP000198648"/>
    </source>
</evidence>
<dbReference type="STRING" id="1299341.SAMN05444005_102213"/>
<dbReference type="Gene3D" id="1.20.1600.10">
    <property type="entry name" value="Outer membrane efflux proteins (OEP)"/>
    <property type="match status" value="1"/>
</dbReference>
<keyword evidence="7" id="KW-0998">Cell outer membrane</keyword>
<keyword evidence="4" id="KW-1134">Transmembrane beta strand</keyword>
<dbReference type="OrthoDB" id="581172at2"/>
<dbReference type="GO" id="GO:0009279">
    <property type="term" value="C:cell outer membrane"/>
    <property type="evidence" value="ECO:0007669"/>
    <property type="project" value="UniProtKB-SubCell"/>
</dbReference>
<accession>A0A1H9ALI7</accession>
<proteinExistence type="inferred from homology"/>
<comment type="subcellular location">
    <subcellularLocation>
        <location evidence="1">Cell outer membrane</location>
    </subcellularLocation>
</comment>
<dbReference type="InterPro" id="IPR051906">
    <property type="entry name" value="TolC-like"/>
</dbReference>
<evidence type="ECO:0000313" key="9">
    <source>
        <dbReference type="EMBL" id="SEP77435.1"/>
    </source>
</evidence>
<dbReference type="PANTHER" id="PTHR30026">
    <property type="entry name" value="OUTER MEMBRANE PROTEIN TOLC"/>
    <property type="match status" value="1"/>
</dbReference>
<dbReference type="PANTHER" id="PTHR30026:SF20">
    <property type="entry name" value="OUTER MEMBRANE PROTEIN TOLC"/>
    <property type="match status" value="1"/>
</dbReference>
<evidence type="ECO:0000256" key="2">
    <source>
        <dbReference type="ARBA" id="ARBA00007613"/>
    </source>
</evidence>
<feature type="signal peptide" evidence="8">
    <location>
        <begin position="1"/>
        <end position="23"/>
    </location>
</feature>
<dbReference type="Pfam" id="PF02321">
    <property type="entry name" value="OEP"/>
    <property type="match status" value="1"/>
</dbReference>
<evidence type="ECO:0000256" key="8">
    <source>
        <dbReference type="SAM" id="SignalP"/>
    </source>
</evidence>
<dbReference type="AlphaFoldDB" id="A0A1H9ALI7"/>
<dbReference type="Proteomes" id="UP000198648">
    <property type="component" value="Unassembled WGS sequence"/>
</dbReference>
<protein>
    <submittedName>
        <fullName evidence="9">Outer membrane protein TolC</fullName>
    </submittedName>
</protein>
<evidence type="ECO:0000256" key="4">
    <source>
        <dbReference type="ARBA" id="ARBA00022452"/>
    </source>
</evidence>
<evidence type="ECO:0000256" key="3">
    <source>
        <dbReference type="ARBA" id="ARBA00022448"/>
    </source>
</evidence>
<dbReference type="EMBL" id="FOEI01000002">
    <property type="protein sequence ID" value="SEP77435.1"/>
    <property type="molecule type" value="Genomic_DNA"/>
</dbReference>
<keyword evidence="5" id="KW-0812">Transmembrane</keyword>
<dbReference type="InterPro" id="IPR003423">
    <property type="entry name" value="OMP_efflux"/>
</dbReference>
<gene>
    <name evidence="9" type="ORF">SAMN05444005_102213</name>
</gene>
<keyword evidence="6" id="KW-0472">Membrane</keyword>
<dbReference type="SUPFAM" id="SSF56954">
    <property type="entry name" value="Outer membrane efflux proteins (OEP)"/>
    <property type="match status" value="1"/>
</dbReference>
<comment type="similarity">
    <text evidence="2">Belongs to the outer membrane factor (OMF) (TC 1.B.17) family.</text>
</comment>
<dbReference type="GO" id="GO:0015562">
    <property type="term" value="F:efflux transmembrane transporter activity"/>
    <property type="evidence" value="ECO:0007669"/>
    <property type="project" value="InterPro"/>
</dbReference>
<evidence type="ECO:0000256" key="1">
    <source>
        <dbReference type="ARBA" id="ARBA00004442"/>
    </source>
</evidence>
<evidence type="ECO:0000256" key="5">
    <source>
        <dbReference type="ARBA" id="ARBA00022692"/>
    </source>
</evidence>
<name>A0A1H9ALI7_9FLAO</name>
<dbReference type="GO" id="GO:1990281">
    <property type="term" value="C:efflux pump complex"/>
    <property type="evidence" value="ECO:0007669"/>
    <property type="project" value="TreeGrafter"/>
</dbReference>
<keyword evidence="3" id="KW-0813">Transport</keyword>